<dbReference type="GO" id="GO:0016052">
    <property type="term" value="P:carbohydrate catabolic process"/>
    <property type="evidence" value="ECO:0007669"/>
    <property type="project" value="TreeGrafter"/>
</dbReference>
<dbReference type="GO" id="GO:0009264">
    <property type="term" value="P:deoxyribonucleotide catabolic process"/>
    <property type="evidence" value="ECO:0007669"/>
    <property type="project" value="UniProtKB-UniRule"/>
</dbReference>
<sequence length="230" mass="24848">MLNRSIEYMNIAPYIDHTMLKPVMTLEDARNLCAEATQYGFAAVCLPPPLVRNAKAFLDGSSVKTATVIGFPFGYSAAKAKVFEVQQAIEDGADELDMVINLVALKNKAWSYLEGEVKHIIEAVHKNDRILKVIIESGVLTDAEIIECCKLYGGMGVDFLKTSTGYAEKGATLEAVQLMRSHLPSSIKIKASGGIRTAQFARQLIGAGADRLGCSASVAIVKEEQGTEGY</sequence>
<dbReference type="PIRSF" id="PIRSF001357">
    <property type="entry name" value="DeoC"/>
    <property type="match status" value="1"/>
</dbReference>
<keyword evidence="4 7" id="KW-0704">Schiff base</keyword>
<evidence type="ECO:0000256" key="5">
    <source>
        <dbReference type="ARBA" id="ARBA00048791"/>
    </source>
</evidence>
<dbReference type="InterPro" id="IPR011343">
    <property type="entry name" value="DeoC"/>
</dbReference>
<reference evidence="8 9" key="1">
    <citation type="submission" date="2019-02" db="EMBL/GenBank/DDBJ databases">
        <title>Genomic Encyclopedia of Type Strains, Phase IV (KMG-IV): sequencing the most valuable type-strain genomes for metagenomic binning, comparative biology and taxonomic classification.</title>
        <authorList>
            <person name="Goeker M."/>
        </authorList>
    </citation>
    <scope>NUCLEOTIDE SEQUENCE [LARGE SCALE GENOMIC DNA]</scope>
    <source>
        <strain evidence="8 9">DSM 18116</strain>
    </source>
</reference>
<name>A0A4Q7MN59_9BACT</name>
<evidence type="ECO:0000256" key="6">
    <source>
        <dbReference type="ARBA" id="ARBA00056337"/>
    </source>
</evidence>
<keyword evidence="3 7" id="KW-0456">Lyase</keyword>
<evidence type="ECO:0000256" key="7">
    <source>
        <dbReference type="HAMAP-Rule" id="MF_00114"/>
    </source>
</evidence>
<dbReference type="PANTHER" id="PTHR10889:SF1">
    <property type="entry name" value="DEOXYRIBOSE-PHOSPHATE ALDOLASE"/>
    <property type="match status" value="1"/>
</dbReference>
<dbReference type="CDD" id="cd00959">
    <property type="entry name" value="DeoC"/>
    <property type="match status" value="1"/>
</dbReference>
<comment type="similarity">
    <text evidence="1 7">Belongs to the DeoC/FbaB aldolase family. DeoC type 1 subfamily.</text>
</comment>
<evidence type="ECO:0000256" key="2">
    <source>
        <dbReference type="ARBA" id="ARBA00022490"/>
    </source>
</evidence>
<gene>
    <name evidence="7" type="primary">deoC</name>
    <name evidence="8" type="ORF">EV199_4822</name>
</gene>
<dbReference type="Proteomes" id="UP000293874">
    <property type="component" value="Unassembled WGS sequence"/>
</dbReference>
<dbReference type="EMBL" id="SGXA01000003">
    <property type="protein sequence ID" value="RZS68998.1"/>
    <property type="molecule type" value="Genomic_DNA"/>
</dbReference>
<feature type="active site" description="Proton donor/acceptor" evidence="7">
    <location>
        <position position="190"/>
    </location>
</feature>
<evidence type="ECO:0000313" key="8">
    <source>
        <dbReference type="EMBL" id="RZS68998.1"/>
    </source>
</evidence>
<dbReference type="PANTHER" id="PTHR10889">
    <property type="entry name" value="DEOXYRIBOSE-PHOSPHATE ALDOLASE"/>
    <property type="match status" value="1"/>
</dbReference>
<evidence type="ECO:0000256" key="4">
    <source>
        <dbReference type="ARBA" id="ARBA00023270"/>
    </source>
</evidence>
<evidence type="ECO:0000313" key="9">
    <source>
        <dbReference type="Proteomes" id="UP000293874"/>
    </source>
</evidence>
<dbReference type="AlphaFoldDB" id="A0A4Q7MN59"/>
<dbReference type="SMART" id="SM01133">
    <property type="entry name" value="DeoC"/>
    <property type="match status" value="1"/>
</dbReference>
<dbReference type="SUPFAM" id="SSF51569">
    <property type="entry name" value="Aldolase"/>
    <property type="match status" value="1"/>
</dbReference>
<accession>A0A4Q7MN59</accession>
<feature type="active site" description="Schiff-base intermediate with acetaldehyde" evidence="7">
    <location>
        <position position="161"/>
    </location>
</feature>
<dbReference type="FunFam" id="3.20.20.70:FF:000044">
    <property type="entry name" value="Deoxyribose-phosphate aldolase"/>
    <property type="match status" value="1"/>
</dbReference>
<comment type="caution">
    <text evidence="8">The sequence shown here is derived from an EMBL/GenBank/DDBJ whole genome shotgun (WGS) entry which is preliminary data.</text>
</comment>
<dbReference type="HAMAP" id="MF_00114">
    <property type="entry name" value="DeoC_type1"/>
    <property type="match status" value="1"/>
</dbReference>
<dbReference type="GO" id="GO:0006018">
    <property type="term" value="P:2-deoxyribose 1-phosphate catabolic process"/>
    <property type="evidence" value="ECO:0007669"/>
    <property type="project" value="UniProtKB-UniRule"/>
</dbReference>
<keyword evidence="9" id="KW-1185">Reference proteome</keyword>
<evidence type="ECO:0000256" key="3">
    <source>
        <dbReference type="ARBA" id="ARBA00023239"/>
    </source>
</evidence>
<evidence type="ECO:0000256" key="1">
    <source>
        <dbReference type="ARBA" id="ARBA00010936"/>
    </source>
</evidence>
<dbReference type="InterPro" id="IPR028581">
    <property type="entry name" value="DeoC_typeI"/>
</dbReference>
<organism evidence="8 9">
    <name type="scientific">Pseudobacter ginsenosidimutans</name>
    <dbReference type="NCBI Taxonomy" id="661488"/>
    <lineage>
        <taxon>Bacteria</taxon>
        <taxon>Pseudomonadati</taxon>
        <taxon>Bacteroidota</taxon>
        <taxon>Chitinophagia</taxon>
        <taxon>Chitinophagales</taxon>
        <taxon>Chitinophagaceae</taxon>
        <taxon>Pseudobacter</taxon>
    </lineage>
</organism>
<dbReference type="GO" id="GO:0005737">
    <property type="term" value="C:cytoplasm"/>
    <property type="evidence" value="ECO:0007669"/>
    <property type="project" value="UniProtKB-SubCell"/>
</dbReference>
<dbReference type="EC" id="4.1.2.4" evidence="7"/>
<keyword evidence="2 7" id="KW-0963">Cytoplasm</keyword>
<feature type="active site" description="Proton donor/acceptor" evidence="7">
    <location>
        <position position="97"/>
    </location>
</feature>
<proteinExistence type="inferred from homology"/>
<dbReference type="UniPathway" id="UPA00002">
    <property type="reaction ID" value="UER00468"/>
</dbReference>
<dbReference type="GO" id="GO:0004139">
    <property type="term" value="F:deoxyribose-phosphate aldolase activity"/>
    <property type="evidence" value="ECO:0007669"/>
    <property type="project" value="UniProtKB-UniRule"/>
</dbReference>
<protein>
    <recommendedName>
        <fullName evidence="7">Deoxyribose-phosphate aldolase</fullName>
        <shortName evidence="7">DERA</shortName>
        <ecNumber evidence="7">4.1.2.4</ecNumber>
    </recommendedName>
    <alternativeName>
        <fullName evidence="7">2-deoxy-D-ribose 5-phosphate aldolase</fullName>
    </alternativeName>
    <alternativeName>
        <fullName evidence="7">Phosphodeoxyriboaldolase</fullName>
        <shortName evidence="7">Deoxyriboaldolase</shortName>
    </alternativeName>
</protein>
<comment type="subcellular location">
    <subcellularLocation>
        <location evidence="7">Cytoplasm</location>
    </subcellularLocation>
</comment>
<dbReference type="Pfam" id="PF01791">
    <property type="entry name" value="DeoC"/>
    <property type="match status" value="1"/>
</dbReference>
<comment type="function">
    <text evidence="6 7">Catalyzes a reversible aldol reaction between acetaldehyde and D-glyceraldehyde 3-phosphate to generate 2-deoxy-D-ribose 5-phosphate.</text>
</comment>
<dbReference type="InterPro" id="IPR013785">
    <property type="entry name" value="Aldolase_TIM"/>
</dbReference>
<dbReference type="InterPro" id="IPR002915">
    <property type="entry name" value="DeoC/FbaB/LacD_aldolase"/>
</dbReference>
<dbReference type="NCBIfam" id="TIGR00126">
    <property type="entry name" value="deoC"/>
    <property type="match status" value="1"/>
</dbReference>
<dbReference type="Gene3D" id="3.20.20.70">
    <property type="entry name" value="Aldolase class I"/>
    <property type="match status" value="1"/>
</dbReference>
<comment type="pathway">
    <text evidence="7">Carbohydrate degradation; 2-deoxy-D-ribose 1-phosphate degradation; D-glyceraldehyde 3-phosphate and acetaldehyde from 2-deoxy-alpha-D-ribose 1-phosphate: step 2/2.</text>
</comment>
<comment type="catalytic activity">
    <reaction evidence="5 7">
        <text>2-deoxy-D-ribose 5-phosphate = D-glyceraldehyde 3-phosphate + acetaldehyde</text>
        <dbReference type="Rhea" id="RHEA:12821"/>
        <dbReference type="ChEBI" id="CHEBI:15343"/>
        <dbReference type="ChEBI" id="CHEBI:59776"/>
        <dbReference type="ChEBI" id="CHEBI:62877"/>
        <dbReference type="EC" id="4.1.2.4"/>
    </reaction>
</comment>